<accession>A0A0A8YAD2</accession>
<organism evidence="1">
    <name type="scientific">Arundo donax</name>
    <name type="common">Giant reed</name>
    <name type="synonym">Donax arundinaceus</name>
    <dbReference type="NCBI Taxonomy" id="35708"/>
    <lineage>
        <taxon>Eukaryota</taxon>
        <taxon>Viridiplantae</taxon>
        <taxon>Streptophyta</taxon>
        <taxon>Embryophyta</taxon>
        <taxon>Tracheophyta</taxon>
        <taxon>Spermatophyta</taxon>
        <taxon>Magnoliopsida</taxon>
        <taxon>Liliopsida</taxon>
        <taxon>Poales</taxon>
        <taxon>Poaceae</taxon>
        <taxon>PACMAD clade</taxon>
        <taxon>Arundinoideae</taxon>
        <taxon>Arundineae</taxon>
        <taxon>Arundo</taxon>
    </lineage>
</organism>
<reference evidence="1" key="2">
    <citation type="journal article" date="2015" name="Data Brief">
        <title>Shoot transcriptome of the giant reed, Arundo donax.</title>
        <authorList>
            <person name="Barrero R.A."/>
            <person name="Guerrero F.D."/>
            <person name="Moolhuijzen P."/>
            <person name="Goolsby J.A."/>
            <person name="Tidwell J."/>
            <person name="Bellgard S.E."/>
            <person name="Bellgard M.I."/>
        </authorList>
    </citation>
    <scope>NUCLEOTIDE SEQUENCE</scope>
    <source>
        <tissue evidence="1">Shoot tissue taken approximately 20 cm above the soil surface</tissue>
    </source>
</reference>
<sequence length="109" mass="12372">MKPLLLDVFSNLMGNFFLLRAFRRAAYYDIKKEIKGSVQPVYSYSPMGNSTCSKFKTLKDSSITLFPNSAIPLKDLFIFSPRYVQISITGRTKEKGSTNAFTNFVSNNH</sequence>
<proteinExistence type="predicted"/>
<dbReference type="AlphaFoldDB" id="A0A0A8YAD2"/>
<evidence type="ECO:0000313" key="1">
    <source>
        <dbReference type="EMBL" id="JAD22874.1"/>
    </source>
</evidence>
<protein>
    <submittedName>
        <fullName evidence="1">Uncharacterized protein</fullName>
    </submittedName>
</protein>
<name>A0A0A8YAD2_ARUDO</name>
<reference evidence="1" key="1">
    <citation type="submission" date="2014-09" db="EMBL/GenBank/DDBJ databases">
        <authorList>
            <person name="Magalhaes I.L.F."/>
            <person name="Oliveira U."/>
            <person name="Santos F.R."/>
            <person name="Vidigal T.H.D.A."/>
            <person name="Brescovit A.D."/>
            <person name="Santos A.J."/>
        </authorList>
    </citation>
    <scope>NUCLEOTIDE SEQUENCE</scope>
    <source>
        <tissue evidence="1">Shoot tissue taken approximately 20 cm above the soil surface</tissue>
    </source>
</reference>
<dbReference type="EMBL" id="GBRH01275021">
    <property type="protein sequence ID" value="JAD22874.1"/>
    <property type="molecule type" value="Transcribed_RNA"/>
</dbReference>